<keyword evidence="3" id="KW-1185">Reference proteome</keyword>
<name>A0A6A6I0W0_9PLEO</name>
<dbReference type="RefSeq" id="XP_033678955.1">
    <property type="nucleotide sequence ID" value="XM_033833935.1"/>
</dbReference>
<accession>A0A6A6I0W0</accession>
<dbReference type="EMBL" id="ML987204">
    <property type="protein sequence ID" value="KAF2243951.1"/>
    <property type="molecule type" value="Genomic_DNA"/>
</dbReference>
<reference evidence="2" key="1">
    <citation type="journal article" date="2020" name="Stud. Mycol.">
        <title>101 Dothideomycetes genomes: a test case for predicting lifestyles and emergence of pathogens.</title>
        <authorList>
            <person name="Haridas S."/>
            <person name="Albert R."/>
            <person name="Binder M."/>
            <person name="Bloem J."/>
            <person name="Labutti K."/>
            <person name="Salamov A."/>
            <person name="Andreopoulos B."/>
            <person name="Baker S."/>
            <person name="Barry K."/>
            <person name="Bills G."/>
            <person name="Bluhm B."/>
            <person name="Cannon C."/>
            <person name="Castanera R."/>
            <person name="Culley D."/>
            <person name="Daum C."/>
            <person name="Ezra D."/>
            <person name="Gonzalez J."/>
            <person name="Henrissat B."/>
            <person name="Kuo A."/>
            <person name="Liang C."/>
            <person name="Lipzen A."/>
            <person name="Lutzoni F."/>
            <person name="Magnuson J."/>
            <person name="Mondo S."/>
            <person name="Nolan M."/>
            <person name="Ohm R."/>
            <person name="Pangilinan J."/>
            <person name="Park H.-J."/>
            <person name="Ramirez L."/>
            <person name="Alfaro M."/>
            <person name="Sun H."/>
            <person name="Tritt A."/>
            <person name="Yoshinaga Y."/>
            <person name="Zwiers L.-H."/>
            <person name="Turgeon B."/>
            <person name="Goodwin S."/>
            <person name="Spatafora J."/>
            <person name="Crous P."/>
            <person name="Grigoriev I."/>
        </authorList>
    </citation>
    <scope>NUCLEOTIDE SEQUENCE</scope>
    <source>
        <strain evidence="2">CBS 122368</strain>
    </source>
</reference>
<gene>
    <name evidence="2" type="ORF">BU26DRAFT_569839</name>
</gene>
<feature type="compositionally biased region" description="Acidic residues" evidence="1">
    <location>
        <begin position="165"/>
        <end position="176"/>
    </location>
</feature>
<sequence length="176" mass="19748">MATNNPPNVWGQMGYVPPRGQCNYKQSIVSPKCPCLRFMLHPLKSTSSFECDGCAHHASFHNMENKEEDAIRKRWEQEAREKSEREDAMAAARPRKRLREIEYKAVGADGDVRASNVRLIESGILTPEEGDTASEAGESRARGRGRKKGQAAGRVTRAKGKVMDIPEDDEEYIELD</sequence>
<dbReference type="AlphaFoldDB" id="A0A6A6I0W0"/>
<proteinExistence type="predicted"/>
<feature type="region of interest" description="Disordered" evidence="1">
    <location>
        <begin position="125"/>
        <end position="176"/>
    </location>
</feature>
<dbReference type="OrthoDB" id="5424021at2759"/>
<evidence type="ECO:0000313" key="2">
    <source>
        <dbReference type="EMBL" id="KAF2243951.1"/>
    </source>
</evidence>
<dbReference type="GeneID" id="54587265"/>
<dbReference type="Proteomes" id="UP000800094">
    <property type="component" value="Unassembled WGS sequence"/>
</dbReference>
<evidence type="ECO:0000256" key="1">
    <source>
        <dbReference type="SAM" id="MobiDB-lite"/>
    </source>
</evidence>
<protein>
    <submittedName>
        <fullName evidence="2">Uncharacterized protein</fullName>
    </submittedName>
</protein>
<organism evidence="2 3">
    <name type="scientific">Trematosphaeria pertusa</name>
    <dbReference type="NCBI Taxonomy" id="390896"/>
    <lineage>
        <taxon>Eukaryota</taxon>
        <taxon>Fungi</taxon>
        <taxon>Dikarya</taxon>
        <taxon>Ascomycota</taxon>
        <taxon>Pezizomycotina</taxon>
        <taxon>Dothideomycetes</taxon>
        <taxon>Pleosporomycetidae</taxon>
        <taxon>Pleosporales</taxon>
        <taxon>Massarineae</taxon>
        <taxon>Trematosphaeriaceae</taxon>
        <taxon>Trematosphaeria</taxon>
    </lineage>
</organism>
<evidence type="ECO:0000313" key="3">
    <source>
        <dbReference type="Proteomes" id="UP000800094"/>
    </source>
</evidence>